<sequence length="263" mass="30688">MYSYYQHKRHEEQQHKHQGSEESLLKQKLRRRKINQNLKANQDKRLNQWLSRNLSEGLVTTLKKGVFNNSKSNQLRSGVEKNPVSWHRNYKPGAQRAQESQEYYKSILDTNPISPEAKKAMNKVPSSTFSYKKHKHESLIASVKNGSTYRLEPSSSQATKSSKAPLFKNYSKPGRADPFWKDFNNYSPEPYLNGHLEVTDYVRKDKSKRNIVTGSKRTLWEGLVKKLESNDTYFSNLTFQNIFKTEPKVYRKSVDHILSNVKT</sequence>
<organism evidence="2">
    <name type="scientific">Fabrea salina</name>
    <dbReference type="NCBI Taxonomy" id="342563"/>
    <lineage>
        <taxon>Eukaryota</taxon>
        <taxon>Sar</taxon>
        <taxon>Alveolata</taxon>
        <taxon>Ciliophora</taxon>
        <taxon>Postciliodesmatophora</taxon>
        <taxon>Heterotrichea</taxon>
        <taxon>Heterotrichida</taxon>
        <taxon>Fabreidae</taxon>
        <taxon>Fabrea</taxon>
    </lineage>
</organism>
<reference evidence="2" key="1">
    <citation type="submission" date="2021-01" db="EMBL/GenBank/DDBJ databases">
        <authorList>
            <person name="Corre E."/>
            <person name="Pelletier E."/>
            <person name="Niang G."/>
            <person name="Scheremetjew M."/>
            <person name="Finn R."/>
            <person name="Kale V."/>
            <person name="Holt S."/>
            <person name="Cochrane G."/>
            <person name="Meng A."/>
            <person name="Brown T."/>
            <person name="Cohen L."/>
        </authorList>
    </citation>
    <scope>NUCLEOTIDE SEQUENCE</scope>
</reference>
<feature type="region of interest" description="Disordered" evidence="1">
    <location>
        <begin position="1"/>
        <end position="24"/>
    </location>
</feature>
<feature type="compositionally biased region" description="Basic and acidic residues" evidence="1">
    <location>
        <begin position="9"/>
        <end position="24"/>
    </location>
</feature>
<dbReference type="EMBL" id="HBIF01000054">
    <property type="protein sequence ID" value="CAE0316768.1"/>
    <property type="molecule type" value="Transcribed_RNA"/>
</dbReference>
<gene>
    <name evidence="2" type="ORF">FSAL1345_LOCUS50</name>
</gene>
<evidence type="ECO:0000256" key="1">
    <source>
        <dbReference type="SAM" id="MobiDB-lite"/>
    </source>
</evidence>
<accession>A0A7S3MRF0</accession>
<name>A0A7S3MRF0_9CILI</name>
<protein>
    <submittedName>
        <fullName evidence="2">Uncharacterized protein</fullName>
    </submittedName>
</protein>
<proteinExistence type="predicted"/>
<evidence type="ECO:0000313" key="2">
    <source>
        <dbReference type="EMBL" id="CAE0316768.1"/>
    </source>
</evidence>
<dbReference type="AlphaFoldDB" id="A0A7S3MRF0"/>